<reference evidence="3 4" key="1">
    <citation type="journal article" date="2010" name="Stand. Genomic Sci.">
        <title>Complete genome sequence of Olsenella uli type strain (VPI D76D-27C).</title>
        <authorList>
            <person name="Goker M."/>
            <person name="Held B."/>
            <person name="Lucas S."/>
            <person name="Nolan M."/>
            <person name="Yasawong M."/>
            <person name="Glavina Del Rio T."/>
            <person name="Tice H."/>
            <person name="Cheng J.F."/>
            <person name="Bruce D."/>
            <person name="Detter J.C."/>
            <person name="Tapia R."/>
            <person name="Han C."/>
            <person name="Goodwin L."/>
            <person name="Pitluck S."/>
            <person name="Liolios K."/>
            <person name="Ivanova N."/>
            <person name="Mavromatis K."/>
            <person name="Mikhailova N."/>
            <person name="Pati A."/>
            <person name="Chen A."/>
            <person name="Palaniappan K."/>
            <person name="Land M."/>
            <person name="Hauser L."/>
            <person name="Chang Y.J."/>
            <person name="Jeffries C.D."/>
            <person name="Rohde M."/>
            <person name="Sikorski J."/>
            <person name="Pukall R."/>
            <person name="Woyke T."/>
            <person name="Bristow J."/>
            <person name="Eisen J.A."/>
            <person name="Markowitz V."/>
            <person name="Hugenholtz P."/>
            <person name="Kyrpides N.C."/>
            <person name="Klenk H.P."/>
            <person name="Lapidus A."/>
        </authorList>
    </citation>
    <scope>NUCLEOTIDE SEQUENCE [LARGE SCALE GENOMIC DNA]</scope>
    <source>
        <strain evidence="4">ATCC 49627 / DSM 7084 / CIP 109912 / JCM 12494 / NCIMB 702895 / VPI D76D-27C</strain>
    </source>
</reference>
<dbReference type="SUPFAM" id="SSF53271">
    <property type="entry name" value="PRTase-like"/>
    <property type="match status" value="1"/>
</dbReference>
<dbReference type="RefSeq" id="WP_013252290.1">
    <property type="nucleotide sequence ID" value="NC_014363.1"/>
</dbReference>
<dbReference type="eggNOG" id="COG1040">
    <property type="taxonomic scope" value="Bacteria"/>
</dbReference>
<dbReference type="Proteomes" id="UP000000333">
    <property type="component" value="Chromosome"/>
</dbReference>
<proteinExistence type="inferred from homology"/>
<keyword evidence="3" id="KW-0328">Glycosyltransferase</keyword>
<dbReference type="STRING" id="633147.Olsu_1435"/>
<dbReference type="Gene3D" id="3.40.50.2020">
    <property type="match status" value="1"/>
</dbReference>
<dbReference type="InterPro" id="IPR029057">
    <property type="entry name" value="PRTase-like"/>
</dbReference>
<sequence>MLFHAGTRLEALLRDALCDPLHDALGNTLHGGLLSGGEELVWPTRCVRCNAPGSLLCEECRTHLAWIGQRWACPVCGAPFGWLTCTECTGDWELRTTTCALVFAGTAARMATVLKDEHELRLAPVLASAMATSLDEASAWAAPDGNARFDADRVDALCFVPATQAACLRRGFDHMELVTRALAAELALPVADVLARDPARDQRTLDRRGRAANLEGGVHVVDDVRGARLLLLDDIVTTGASMRACARALISSGAAEVGGCALARVW</sequence>
<dbReference type="PANTHER" id="PTHR47505">
    <property type="entry name" value="DNA UTILIZATION PROTEIN YHGH"/>
    <property type="match status" value="1"/>
</dbReference>
<dbReference type="AlphaFoldDB" id="E1QWN5"/>
<organism evidence="3 4">
    <name type="scientific">Olsenella uli (strain ATCC 49627 / DSM 7084 / CCUG 31166 / CIP 109912 / JCM 12494 / LMG 11480 / NCIMB 702895 / VPI D76D-27C)</name>
    <name type="common">Lactobacillus uli</name>
    <dbReference type="NCBI Taxonomy" id="633147"/>
    <lineage>
        <taxon>Bacteria</taxon>
        <taxon>Bacillati</taxon>
        <taxon>Actinomycetota</taxon>
        <taxon>Coriobacteriia</taxon>
        <taxon>Coriobacteriales</taxon>
        <taxon>Atopobiaceae</taxon>
        <taxon>Olsenella</taxon>
    </lineage>
</organism>
<evidence type="ECO:0000259" key="2">
    <source>
        <dbReference type="Pfam" id="PF00156"/>
    </source>
</evidence>
<evidence type="ECO:0000313" key="4">
    <source>
        <dbReference type="Proteomes" id="UP000000333"/>
    </source>
</evidence>
<comment type="similarity">
    <text evidence="1">Belongs to the ComF/GntX family.</text>
</comment>
<dbReference type="GeneID" id="78512832"/>
<dbReference type="Pfam" id="PF00156">
    <property type="entry name" value="Pribosyltran"/>
    <property type="match status" value="1"/>
</dbReference>
<keyword evidence="3" id="KW-0808">Transferase</keyword>
<dbReference type="PANTHER" id="PTHR47505:SF1">
    <property type="entry name" value="DNA UTILIZATION PROTEIN YHGH"/>
    <property type="match status" value="1"/>
</dbReference>
<dbReference type="InterPro" id="IPR000836">
    <property type="entry name" value="PRTase_dom"/>
</dbReference>
<protein>
    <submittedName>
        <fullName evidence="3">Phosphoribosyltransferase</fullName>
    </submittedName>
</protein>
<keyword evidence="4" id="KW-1185">Reference proteome</keyword>
<dbReference type="PATRIC" id="fig|633147.7.peg.86"/>
<dbReference type="CDD" id="cd06223">
    <property type="entry name" value="PRTases_typeI"/>
    <property type="match status" value="1"/>
</dbReference>
<dbReference type="KEGG" id="ols:Olsu_1435"/>
<dbReference type="OrthoDB" id="5242900at2"/>
<gene>
    <name evidence="3" type="ordered locus">Olsu_1435</name>
</gene>
<dbReference type="EMBL" id="CP002106">
    <property type="protein sequence ID" value="ADK68538.1"/>
    <property type="molecule type" value="Genomic_DNA"/>
</dbReference>
<dbReference type="InterPro" id="IPR051910">
    <property type="entry name" value="ComF/GntX_DNA_util-trans"/>
</dbReference>
<dbReference type="HOGENOM" id="CLU_054549_0_0_11"/>
<name>E1QWN5_OLSUV</name>
<feature type="domain" description="Phosphoribosyltransferase" evidence="2">
    <location>
        <begin position="180"/>
        <end position="263"/>
    </location>
</feature>
<dbReference type="GO" id="GO:0016757">
    <property type="term" value="F:glycosyltransferase activity"/>
    <property type="evidence" value="ECO:0007669"/>
    <property type="project" value="UniProtKB-KW"/>
</dbReference>
<accession>E1QWN5</accession>
<evidence type="ECO:0000313" key="3">
    <source>
        <dbReference type="EMBL" id="ADK68538.1"/>
    </source>
</evidence>
<evidence type="ECO:0000256" key="1">
    <source>
        <dbReference type="ARBA" id="ARBA00008007"/>
    </source>
</evidence>